<feature type="domain" description="Alpha/beta-hydrolase catalytic" evidence="1">
    <location>
        <begin position="354"/>
        <end position="624"/>
    </location>
</feature>
<evidence type="ECO:0000313" key="3">
    <source>
        <dbReference type="EMBL" id="MBT0995660.1"/>
    </source>
</evidence>
<gene>
    <name evidence="3" type="ORF">KIN34_15375</name>
</gene>
<accession>A0ABS5U2Q3</accession>
<feature type="domain" description="Alpha/beta-hydrolase N-terminal" evidence="2">
    <location>
        <begin position="219"/>
        <end position="331"/>
    </location>
</feature>
<organism evidence="3 4">
    <name type="scientific">Cellulomonas fulva</name>
    <dbReference type="NCBI Taxonomy" id="2835530"/>
    <lineage>
        <taxon>Bacteria</taxon>
        <taxon>Bacillati</taxon>
        <taxon>Actinomycetota</taxon>
        <taxon>Actinomycetes</taxon>
        <taxon>Micrococcales</taxon>
        <taxon>Cellulomonadaceae</taxon>
        <taxon>Cellulomonas</taxon>
    </lineage>
</organism>
<evidence type="ECO:0000259" key="1">
    <source>
        <dbReference type="Pfam" id="PF10081"/>
    </source>
</evidence>
<name>A0ABS5U2Q3_9CELL</name>
<dbReference type="InterPro" id="IPR027788">
    <property type="entry name" value="Alpha/beta-hydrolase_N_dom"/>
</dbReference>
<reference evidence="3 4" key="1">
    <citation type="submission" date="2021-05" db="EMBL/GenBank/DDBJ databases">
        <title>Description of Cellulomonas sp. DKR-3 sp. nov.</title>
        <authorList>
            <person name="Dahal R.H."/>
            <person name="Chaudhary D.K."/>
        </authorList>
    </citation>
    <scope>NUCLEOTIDE SEQUENCE [LARGE SCALE GENOMIC DNA]</scope>
    <source>
        <strain evidence="3 4">DKR-3</strain>
    </source>
</reference>
<dbReference type="RefSeq" id="WP_214352785.1">
    <property type="nucleotide sequence ID" value="NZ_JAHBOH010000002.1"/>
</dbReference>
<dbReference type="Pfam" id="PF10081">
    <property type="entry name" value="Abhydrolase_9"/>
    <property type="match status" value="1"/>
</dbReference>
<sequence length="677" mass="71261">MDVAGAARKAARLVAGVDPAEQTAALVSALSTGMTFMPGLLARDGADQAVATGVVAATEYGLVVTSQSVSVAVARHLVDDDGTTAAAARRLAVQAGAGLVLATAGAAAERLASPRHGERVRRAMVRTVGRRTFRVGLSGVAVSALAAADAALGDRHRWLRAASGGAGLAVGTALAAWQIRQYRTDDPDERARLAPAVDPVTGASIGTADASTALPLPPVTRSLVLGAAVNVGLQSFAALEGLFARTVSAGVRRVAPGSGRLAGAVGHTVALGATAAGLAGAVEYALRTADAGGAAIDAAYTSAPESTSVSGGPASLVPWSTMGREGVRFVNMALTPREITDVTGADEAQVVEPVRAFVGLASAPTVDARVDLVMRDLERLGAFERSVICVASPTGSGYVNYVAIETLEYLTRGDCATVALQYSLRPSFLSLDRVAMGREQNRALFHALTWRLRSIPEESRPRLVGFGESLGAHTLQDAFLHEGVRGLHRVDMERALFLGTPAGSSWAKQWRLDPERDDPGAQAVEVGSWAEWAAQDEDVRESQRYFLLSHHEDPITRFDGALAIQQPGWLGPVATRPPGVSRLAHWYPLVSFVLTLVDVTNAMSTVPGTFVARGHDYRADLARMVPTAYGLAVDDDELARIEGALRAREVLWAERRLVAEQLHRAREAVQRQVSTWG</sequence>
<evidence type="ECO:0000313" key="4">
    <source>
        <dbReference type="Proteomes" id="UP000722125"/>
    </source>
</evidence>
<protein>
    <submittedName>
        <fullName evidence="3">Alpha/beta-hydrolase family protein</fullName>
    </submittedName>
</protein>
<proteinExistence type="predicted"/>
<dbReference type="Pfam" id="PF15420">
    <property type="entry name" value="Abhydrolase_9_N"/>
    <property type="match status" value="1"/>
</dbReference>
<dbReference type="EMBL" id="JAHBOH010000002">
    <property type="protein sequence ID" value="MBT0995660.1"/>
    <property type="molecule type" value="Genomic_DNA"/>
</dbReference>
<dbReference type="InterPro" id="IPR027787">
    <property type="entry name" value="Alpha/beta-hydrolase_catalytic"/>
</dbReference>
<keyword evidence="4" id="KW-1185">Reference proteome</keyword>
<comment type="caution">
    <text evidence="3">The sequence shown here is derived from an EMBL/GenBank/DDBJ whole genome shotgun (WGS) entry which is preliminary data.</text>
</comment>
<dbReference type="Proteomes" id="UP000722125">
    <property type="component" value="Unassembled WGS sequence"/>
</dbReference>
<evidence type="ECO:0000259" key="2">
    <source>
        <dbReference type="Pfam" id="PF15420"/>
    </source>
</evidence>